<keyword evidence="1" id="KW-0732">Signal</keyword>
<proteinExistence type="predicted"/>
<dbReference type="Proteomes" id="UP000466442">
    <property type="component" value="Linkage Group LG9"/>
</dbReference>
<comment type="caution">
    <text evidence="2">The sequence shown here is derived from an EMBL/GenBank/DDBJ whole genome shotgun (WGS) entry which is preliminary data.</text>
</comment>
<accession>A0A8S9XBV9</accession>
<name>A0A8S9XBV9_APOLU</name>
<dbReference type="EMBL" id="WIXP02000009">
    <property type="protein sequence ID" value="KAF6205546.1"/>
    <property type="molecule type" value="Genomic_DNA"/>
</dbReference>
<feature type="chain" id="PRO_5035791702" evidence="1">
    <location>
        <begin position="31"/>
        <end position="71"/>
    </location>
</feature>
<protein>
    <submittedName>
        <fullName evidence="2">Uncharacterized protein</fullName>
    </submittedName>
</protein>
<dbReference type="AlphaFoldDB" id="A0A8S9XBV9"/>
<keyword evidence="3" id="KW-1185">Reference proteome</keyword>
<sequence length="71" mass="8014">MNRAEMSFKLPAANMKVLLLLFALVAMTCAYVVLHPIPCPTRMPRCRGTISPVCENDTGRWVCEYLPIQKC</sequence>
<organism evidence="2 3">
    <name type="scientific">Apolygus lucorum</name>
    <name type="common">Small green plant bug</name>
    <name type="synonym">Lygocoris lucorum</name>
    <dbReference type="NCBI Taxonomy" id="248454"/>
    <lineage>
        <taxon>Eukaryota</taxon>
        <taxon>Metazoa</taxon>
        <taxon>Ecdysozoa</taxon>
        <taxon>Arthropoda</taxon>
        <taxon>Hexapoda</taxon>
        <taxon>Insecta</taxon>
        <taxon>Pterygota</taxon>
        <taxon>Neoptera</taxon>
        <taxon>Paraneoptera</taxon>
        <taxon>Hemiptera</taxon>
        <taxon>Heteroptera</taxon>
        <taxon>Panheteroptera</taxon>
        <taxon>Cimicomorpha</taxon>
        <taxon>Miridae</taxon>
        <taxon>Mirini</taxon>
        <taxon>Apolygus</taxon>
    </lineage>
</organism>
<feature type="signal peptide" evidence="1">
    <location>
        <begin position="1"/>
        <end position="30"/>
    </location>
</feature>
<evidence type="ECO:0000313" key="2">
    <source>
        <dbReference type="EMBL" id="KAF6205546.1"/>
    </source>
</evidence>
<reference evidence="2" key="1">
    <citation type="journal article" date="2021" name="Mol. Ecol. Resour.">
        <title>Apolygus lucorum genome provides insights into omnivorousness and mesophyll feeding.</title>
        <authorList>
            <person name="Liu Y."/>
            <person name="Liu H."/>
            <person name="Wang H."/>
            <person name="Huang T."/>
            <person name="Liu B."/>
            <person name="Yang B."/>
            <person name="Yin L."/>
            <person name="Li B."/>
            <person name="Zhang Y."/>
            <person name="Zhang S."/>
            <person name="Jiang F."/>
            <person name="Zhang X."/>
            <person name="Ren Y."/>
            <person name="Wang B."/>
            <person name="Wang S."/>
            <person name="Lu Y."/>
            <person name="Wu K."/>
            <person name="Fan W."/>
            <person name="Wang G."/>
        </authorList>
    </citation>
    <scope>NUCLEOTIDE SEQUENCE</scope>
    <source>
        <strain evidence="2">12Hb</strain>
    </source>
</reference>
<gene>
    <name evidence="2" type="ORF">GE061_019719</name>
</gene>
<evidence type="ECO:0000256" key="1">
    <source>
        <dbReference type="SAM" id="SignalP"/>
    </source>
</evidence>
<evidence type="ECO:0000313" key="3">
    <source>
        <dbReference type="Proteomes" id="UP000466442"/>
    </source>
</evidence>